<accession>A0A8S1H3J8</accession>
<evidence type="ECO:0000256" key="5">
    <source>
        <dbReference type="ARBA" id="ARBA00060861"/>
    </source>
</evidence>
<evidence type="ECO:0000256" key="6">
    <source>
        <dbReference type="SAM" id="Phobius"/>
    </source>
</evidence>
<protein>
    <submittedName>
        <fullName evidence="7">Uncharacterized protein</fullName>
    </submittedName>
</protein>
<feature type="transmembrane region" description="Helical" evidence="6">
    <location>
        <begin position="155"/>
        <end position="179"/>
    </location>
</feature>
<dbReference type="GO" id="GO:0005886">
    <property type="term" value="C:plasma membrane"/>
    <property type="evidence" value="ECO:0007669"/>
    <property type="project" value="TreeGrafter"/>
</dbReference>
<feature type="transmembrane region" description="Helical" evidence="6">
    <location>
        <begin position="320"/>
        <end position="344"/>
    </location>
</feature>
<evidence type="ECO:0000256" key="3">
    <source>
        <dbReference type="ARBA" id="ARBA00022989"/>
    </source>
</evidence>
<proteinExistence type="inferred from homology"/>
<keyword evidence="2 6" id="KW-0812">Transmembrane</keyword>
<dbReference type="EMBL" id="CAJGYM010000010">
    <property type="protein sequence ID" value="CAD6189378.1"/>
    <property type="molecule type" value="Genomic_DNA"/>
</dbReference>
<comment type="subcellular location">
    <subcellularLocation>
        <location evidence="1">Membrane</location>
        <topology evidence="1">Multi-pass membrane protein</topology>
    </subcellularLocation>
</comment>
<dbReference type="Proteomes" id="UP000835052">
    <property type="component" value="Unassembled WGS sequence"/>
</dbReference>
<keyword evidence="8" id="KW-1185">Reference proteome</keyword>
<gene>
    <name evidence="7" type="ORF">CAUJ_LOCUS5297</name>
</gene>
<sequence length="407" mass="46279">MRCRAKRRRSAGGATEIHSRGYDMRYVSDEKMHAIMTAVNLAPIESHLCPEFINTLKAYILQIRERYVVEKLADRGKFMLRRDGSRWDAEIADAIYGHRCRLLTLVDRLSGGIYVAYFLRSKGRLVARNSVIVNLPPGDSRPISLFGETHMPVPLNYCTVVISIIAFLLIVLAISTPAWQVVYARELRQWIQSGLWLACQTRPNGMYTCTYTFSQDDYNFYTSAEVANFRTPAFYPWQRVLLHVLIASQLFGLLSMVVFCVSTAYHGNRKFINGLQLCFLVICTILCVGSMVAFAVLSYMVEYRFYHVSVSGIYEKHRGYSYYIALVGTFFYVAATVVGVVHLARTLTQDRWVGGSSEPINAYRAPSSHLSSWPQSTNGSVDFESEHRFAMRSLPAAPQKQRVTMIR</sequence>
<keyword evidence="3 6" id="KW-1133">Transmembrane helix</keyword>
<dbReference type="FunFam" id="1.20.140.150:FF:000042">
    <property type="entry name" value="Clc-like protein 2"/>
    <property type="match status" value="1"/>
</dbReference>
<dbReference type="InterPro" id="IPR050579">
    <property type="entry name" value="PMP-22/EMP/MP20-like"/>
</dbReference>
<evidence type="ECO:0000256" key="2">
    <source>
        <dbReference type="ARBA" id="ARBA00022692"/>
    </source>
</evidence>
<evidence type="ECO:0000256" key="4">
    <source>
        <dbReference type="ARBA" id="ARBA00023136"/>
    </source>
</evidence>
<dbReference type="InterPro" id="IPR010761">
    <property type="entry name" value="Clc_prot-like"/>
</dbReference>
<dbReference type="Pfam" id="PF07062">
    <property type="entry name" value="Clc-like"/>
    <property type="match status" value="1"/>
</dbReference>
<dbReference type="PANTHER" id="PTHR10671">
    <property type="entry name" value="EPITHELIAL MEMBRANE PROTEIN-RELATED"/>
    <property type="match status" value="1"/>
</dbReference>
<feature type="transmembrane region" description="Helical" evidence="6">
    <location>
        <begin position="240"/>
        <end position="265"/>
    </location>
</feature>
<comment type="similarity">
    <text evidence="5">Belongs to the Clc family.</text>
</comment>
<comment type="caution">
    <text evidence="7">The sequence shown here is derived from an EMBL/GenBank/DDBJ whole genome shotgun (WGS) entry which is preliminary data.</text>
</comment>
<dbReference type="PANTHER" id="PTHR10671:SF54">
    <property type="entry name" value="CLC-LIKE PROTEIN 2"/>
    <property type="match status" value="1"/>
</dbReference>
<dbReference type="PROSITE" id="PS01346">
    <property type="entry name" value="CLAUDIN"/>
    <property type="match status" value="1"/>
</dbReference>
<dbReference type="InterPro" id="IPR017974">
    <property type="entry name" value="Claudin_CS"/>
</dbReference>
<evidence type="ECO:0000313" key="8">
    <source>
        <dbReference type="Proteomes" id="UP000835052"/>
    </source>
</evidence>
<organism evidence="7 8">
    <name type="scientific">Caenorhabditis auriculariae</name>
    <dbReference type="NCBI Taxonomy" id="2777116"/>
    <lineage>
        <taxon>Eukaryota</taxon>
        <taxon>Metazoa</taxon>
        <taxon>Ecdysozoa</taxon>
        <taxon>Nematoda</taxon>
        <taxon>Chromadorea</taxon>
        <taxon>Rhabditida</taxon>
        <taxon>Rhabditina</taxon>
        <taxon>Rhabditomorpha</taxon>
        <taxon>Rhabditoidea</taxon>
        <taxon>Rhabditidae</taxon>
        <taxon>Peloderinae</taxon>
        <taxon>Caenorhabditis</taxon>
    </lineage>
</organism>
<dbReference type="Gene3D" id="1.20.140.150">
    <property type="match status" value="1"/>
</dbReference>
<evidence type="ECO:0000256" key="1">
    <source>
        <dbReference type="ARBA" id="ARBA00004141"/>
    </source>
</evidence>
<dbReference type="OrthoDB" id="10025519at2759"/>
<name>A0A8S1H3J8_9PELO</name>
<dbReference type="AlphaFoldDB" id="A0A8S1H3J8"/>
<feature type="transmembrane region" description="Helical" evidence="6">
    <location>
        <begin position="277"/>
        <end position="300"/>
    </location>
</feature>
<keyword evidence="4 6" id="KW-0472">Membrane</keyword>
<reference evidence="7" key="1">
    <citation type="submission" date="2020-10" db="EMBL/GenBank/DDBJ databases">
        <authorList>
            <person name="Kikuchi T."/>
        </authorList>
    </citation>
    <scope>NUCLEOTIDE SEQUENCE</scope>
    <source>
        <strain evidence="7">NKZ352</strain>
    </source>
</reference>
<evidence type="ECO:0000313" key="7">
    <source>
        <dbReference type="EMBL" id="CAD6189378.1"/>
    </source>
</evidence>